<dbReference type="EMBL" id="JACAGJ010000004">
    <property type="protein sequence ID" value="MDM1072852.1"/>
    <property type="molecule type" value="Genomic_DNA"/>
</dbReference>
<proteinExistence type="predicted"/>
<evidence type="ECO:0000256" key="1">
    <source>
        <dbReference type="ARBA" id="ARBA00022729"/>
    </source>
</evidence>
<protein>
    <submittedName>
        <fullName evidence="3">T9SS type A sorting domain-containing protein</fullName>
    </submittedName>
</protein>
<sequence length="194" mass="21888">MKYLIICCSCLFTNNLLFGQKTITGSQNPSAIIYDEQSITFTNGTHIKATSQSKFHAYIDNVYSKDPLNFSYDISGNQIKRYFNISIVSGKTSSANETTFDKVEIVQEPIKEVQTVFQVYPNPTPGPLNIKWNTEEGIQDIQLYDLTGKEVKNHHVNKLSNNIEINISNVPAGVYVLRFITSKGEIISKKIIKK</sequence>
<dbReference type="InterPro" id="IPR026444">
    <property type="entry name" value="Secre_tail"/>
</dbReference>
<dbReference type="Proteomes" id="UP001170959">
    <property type="component" value="Unassembled WGS sequence"/>
</dbReference>
<reference evidence="3" key="1">
    <citation type="submission" date="2020-06" db="EMBL/GenBank/DDBJ databases">
        <authorList>
            <person name="Dong N."/>
        </authorList>
    </citation>
    <scope>NUCLEOTIDE SEQUENCE</scope>
    <source>
        <strain evidence="3">R655-4</strain>
    </source>
</reference>
<organism evidence="3 4">
    <name type="scientific">Empedobacter brevis</name>
    <dbReference type="NCBI Taxonomy" id="247"/>
    <lineage>
        <taxon>Bacteria</taxon>
        <taxon>Pseudomonadati</taxon>
        <taxon>Bacteroidota</taxon>
        <taxon>Flavobacteriia</taxon>
        <taxon>Flavobacteriales</taxon>
        <taxon>Weeksellaceae</taxon>
        <taxon>Empedobacter</taxon>
    </lineage>
</organism>
<name>A0AAJ1QFA3_9FLAO</name>
<evidence type="ECO:0000259" key="2">
    <source>
        <dbReference type="Pfam" id="PF18962"/>
    </source>
</evidence>
<dbReference type="AlphaFoldDB" id="A0AAJ1QFA3"/>
<dbReference type="NCBIfam" id="TIGR04183">
    <property type="entry name" value="Por_Secre_tail"/>
    <property type="match status" value="1"/>
</dbReference>
<dbReference type="Pfam" id="PF18962">
    <property type="entry name" value="Por_Secre_tail"/>
    <property type="match status" value="1"/>
</dbReference>
<gene>
    <name evidence="3" type="ORF">HX001_10165</name>
</gene>
<reference evidence="3" key="2">
    <citation type="journal article" date="2022" name="Sci. Total Environ.">
        <title>Prevalence, transmission, and molecular epidemiology of tet(X)-positive bacteria among humans, animals, and environmental niches in China: An epidemiological, and genomic-based study.</title>
        <authorList>
            <person name="Dong N."/>
            <person name="Zeng Y."/>
            <person name="Cai C."/>
            <person name="Sun C."/>
            <person name="Lu J."/>
            <person name="Liu C."/>
            <person name="Zhou H."/>
            <person name="Sun Q."/>
            <person name="Shu L."/>
            <person name="Wang H."/>
            <person name="Wang Y."/>
            <person name="Wang S."/>
            <person name="Wu C."/>
            <person name="Chan E.W."/>
            <person name="Chen G."/>
            <person name="Shen Z."/>
            <person name="Chen S."/>
            <person name="Zhang R."/>
        </authorList>
    </citation>
    <scope>NUCLEOTIDE SEQUENCE</scope>
    <source>
        <strain evidence="3">R655-4</strain>
    </source>
</reference>
<dbReference type="RefSeq" id="WP_286493450.1">
    <property type="nucleotide sequence ID" value="NZ_JACAGJ010000004.1"/>
</dbReference>
<evidence type="ECO:0000313" key="3">
    <source>
        <dbReference type="EMBL" id="MDM1072852.1"/>
    </source>
</evidence>
<evidence type="ECO:0000313" key="4">
    <source>
        <dbReference type="Proteomes" id="UP001170959"/>
    </source>
</evidence>
<keyword evidence="1" id="KW-0732">Signal</keyword>
<comment type="caution">
    <text evidence="3">The sequence shown here is derived from an EMBL/GenBank/DDBJ whole genome shotgun (WGS) entry which is preliminary data.</text>
</comment>
<feature type="domain" description="Secretion system C-terminal sorting" evidence="2">
    <location>
        <begin position="119"/>
        <end position="192"/>
    </location>
</feature>
<accession>A0AAJ1QFA3</accession>